<comment type="caution">
    <text evidence="2">The sequence shown here is derived from an EMBL/GenBank/DDBJ whole genome shotgun (WGS) entry which is preliminary data.</text>
</comment>
<dbReference type="Proteomes" id="UP001515943">
    <property type="component" value="Unassembled WGS sequence"/>
</dbReference>
<feature type="chain" id="PRO_5047268777" description="Peptidase inhibitor family I36" evidence="1">
    <location>
        <begin position="30"/>
        <end position="147"/>
    </location>
</feature>
<dbReference type="EMBL" id="VSRL01000375">
    <property type="protein sequence ID" value="NKE63567.1"/>
    <property type="molecule type" value="Genomic_DNA"/>
</dbReference>
<sequence length="147" mass="15639">MGGLTVKKLSAAIAAALALGLCVTPAAHARKCTGDPVYDPGSNDACNFALAPAMPGAEAKVWGRWFDRQPFIDREYSYVKDTADDGLDAFVWVRFVNGSDTQDKLLARASGPGATAEISLIFAPLVDAFYTRVCVGESTTNCSAWSR</sequence>
<evidence type="ECO:0008006" key="4">
    <source>
        <dbReference type="Google" id="ProtNLM"/>
    </source>
</evidence>
<feature type="signal peptide" evidence="1">
    <location>
        <begin position="1"/>
        <end position="29"/>
    </location>
</feature>
<keyword evidence="1" id="KW-0732">Signal</keyword>
<keyword evidence="3" id="KW-1185">Reference proteome</keyword>
<proteinExistence type="predicted"/>
<evidence type="ECO:0000256" key="1">
    <source>
        <dbReference type="SAM" id="SignalP"/>
    </source>
</evidence>
<accession>A0ABX1FY24</accession>
<reference evidence="2 3" key="1">
    <citation type="submission" date="2019-08" db="EMBL/GenBank/DDBJ databases">
        <title>Lentzea from Indian Himalayas.</title>
        <authorList>
            <person name="Mandal S."/>
            <person name="Mallick Gupta A."/>
            <person name="Maiti P.K."/>
            <person name="Sarkar J."/>
            <person name="Mandal S."/>
        </authorList>
    </citation>
    <scope>NUCLEOTIDE SEQUENCE [LARGE SCALE GENOMIC DNA]</scope>
    <source>
        <strain evidence="2 3">PSKA42</strain>
    </source>
</reference>
<name>A0ABX1FY24_9PSEU</name>
<protein>
    <recommendedName>
        <fullName evidence="4">Peptidase inhibitor family I36</fullName>
    </recommendedName>
</protein>
<evidence type="ECO:0000313" key="2">
    <source>
        <dbReference type="EMBL" id="NKE63567.1"/>
    </source>
</evidence>
<dbReference type="RefSeq" id="WP_167980150.1">
    <property type="nucleotide sequence ID" value="NZ_VSRL01000375.1"/>
</dbReference>
<gene>
    <name evidence="2" type="ORF">FXN61_45345</name>
</gene>
<organism evidence="2 3">
    <name type="scientific">Lentzea indica</name>
    <dbReference type="NCBI Taxonomy" id="2604800"/>
    <lineage>
        <taxon>Bacteria</taxon>
        <taxon>Bacillati</taxon>
        <taxon>Actinomycetota</taxon>
        <taxon>Actinomycetes</taxon>
        <taxon>Pseudonocardiales</taxon>
        <taxon>Pseudonocardiaceae</taxon>
        <taxon>Lentzea</taxon>
    </lineage>
</organism>
<evidence type="ECO:0000313" key="3">
    <source>
        <dbReference type="Proteomes" id="UP001515943"/>
    </source>
</evidence>